<reference evidence="2" key="2">
    <citation type="submission" date="2014-09" db="EMBL/GenBank/DDBJ databases">
        <authorList>
            <consortium name="NBRP consortium"/>
            <person name="Sawabe T."/>
            <person name="Meirelles P."/>
            <person name="Nakanishi M."/>
            <person name="Sayaka M."/>
            <person name="Hattori M."/>
            <person name="Ohkuma M."/>
        </authorList>
    </citation>
    <scope>NUCLEOTIDE SEQUENCE [LARGE SCALE GENOMIC DNA]</scope>
    <source>
        <strain evidence="2">JCM 19239</strain>
    </source>
</reference>
<organism evidence="1 2">
    <name type="scientific">Vibrio variabilis</name>
    <dbReference type="NCBI Taxonomy" id="990271"/>
    <lineage>
        <taxon>Bacteria</taxon>
        <taxon>Pseudomonadati</taxon>
        <taxon>Pseudomonadota</taxon>
        <taxon>Gammaproteobacteria</taxon>
        <taxon>Vibrionales</taxon>
        <taxon>Vibrionaceae</taxon>
        <taxon>Vibrio</taxon>
    </lineage>
</organism>
<comment type="caution">
    <text evidence="1">The sequence shown here is derived from an EMBL/GenBank/DDBJ whole genome shotgun (WGS) entry which is preliminary data.</text>
</comment>
<name>A0ABQ0J5G9_9VIBR</name>
<proteinExistence type="predicted"/>
<evidence type="ECO:0000313" key="1">
    <source>
        <dbReference type="EMBL" id="GAL23962.1"/>
    </source>
</evidence>
<keyword evidence="2" id="KW-1185">Reference proteome</keyword>
<dbReference type="EMBL" id="BBMS01000002">
    <property type="protein sequence ID" value="GAL23962.1"/>
    <property type="molecule type" value="Genomic_DNA"/>
</dbReference>
<sequence>MNQFLPAGISFEVVTVKKQGKGTLLGIQFNQQVLMSNRLKTTLAELSLNVS</sequence>
<protein>
    <submittedName>
        <fullName evidence="1">Uncharacterized protein</fullName>
    </submittedName>
</protein>
<dbReference type="Proteomes" id="UP000029223">
    <property type="component" value="Unassembled WGS sequence"/>
</dbReference>
<accession>A0ABQ0J5G9</accession>
<gene>
    <name evidence="1" type="ORF">JCM19239_2945</name>
</gene>
<evidence type="ECO:0000313" key="2">
    <source>
        <dbReference type="Proteomes" id="UP000029223"/>
    </source>
</evidence>
<reference evidence="2" key="1">
    <citation type="submission" date="2014-09" db="EMBL/GenBank/DDBJ databases">
        <title>Vibrio variabilis JCM 19239. (C206) whole genome shotgun sequence.</title>
        <authorList>
            <person name="Sawabe T."/>
            <person name="Meirelles P."/>
            <person name="Nakanishi M."/>
            <person name="Sayaka M."/>
            <person name="Hattori M."/>
            <person name="Ohkuma M."/>
        </authorList>
    </citation>
    <scope>NUCLEOTIDE SEQUENCE [LARGE SCALE GENOMIC DNA]</scope>
    <source>
        <strain evidence="2">JCM 19239</strain>
    </source>
</reference>